<evidence type="ECO:0008006" key="7">
    <source>
        <dbReference type="Google" id="ProtNLM"/>
    </source>
</evidence>
<evidence type="ECO:0000313" key="6">
    <source>
        <dbReference type="Proteomes" id="UP000034947"/>
    </source>
</evidence>
<gene>
    <name evidence="5" type="ORF">AOCH_001621</name>
</gene>
<dbReference type="OrthoDB" id="10010920at2759"/>
<dbReference type="GO" id="GO:0016020">
    <property type="term" value="C:membrane"/>
    <property type="evidence" value="ECO:0007669"/>
    <property type="project" value="UniProtKB-SubCell"/>
</dbReference>
<sequence length="231" mass="25777">MAPVEVSSSPKYASPTEYVAIEESMKMPRLDESSDSILYRISQDAKDQVQHAWDGFINFAARDNVLEVALGLIIANAFTTVVKSFVSDMILPIVSLLPFLNRNMDQKFAVLSQGPRFVEGKGYNTLQQARDDGALVLAYGLFLENVLNFCGISLTLYAVAQMYMYVSHNKIIKPTVRCRYCRQFISEQVTFAASPPAFWSSINLTFRHSVVFTVGAGQTEGRIRLSHPNST</sequence>
<dbReference type="SUPFAM" id="SSF81330">
    <property type="entry name" value="Gated mechanosensitive channel"/>
    <property type="match status" value="1"/>
</dbReference>
<protein>
    <recommendedName>
        <fullName evidence="7">Ion channel</fullName>
    </recommendedName>
</protein>
<keyword evidence="6" id="KW-1185">Reference proteome</keyword>
<dbReference type="Gene3D" id="1.10.1200.120">
    <property type="entry name" value="Large-conductance mechanosensitive channel, MscL, domain 1"/>
    <property type="match status" value="1"/>
</dbReference>
<dbReference type="InterPro" id="IPR037673">
    <property type="entry name" value="MSC/AndL"/>
</dbReference>
<dbReference type="InterPro" id="IPR036019">
    <property type="entry name" value="MscL_channel"/>
</dbReference>
<keyword evidence="2" id="KW-0812">Transmembrane</keyword>
<dbReference type="VEuPathDB" id="FungiDB:P175DRAFT_0517357"/>
<dbReference type="GO" id="GO:0008381">
    <property type="term" value="F:mechanosensitive monoatomic ion channel activity"/>
    <property type="evidence" value="ECO:0007669"/>
    <property type="project" value="TreeGrafter"/>
</dbReference>
<comment type="caution">
    <text evidence="5">The sequence shown here is derived from an EMBL/GenBank/DDBJ whole genome shotgun (WGS) entry which is preliminary data.</text>
</comment>
<name>A0A0F8X4D0_9EURO</name>
<evidence type="ECO:0000313" key="5">
    <source>
        <dbReference type="EMBL" id="KKK24530.1"/>
    </source>
</evidence>
<accession>A0A0F8X4D0</accession>
<dbReference type="FunFam" id="1.10.1200.120:FF:000004">
    <property type="entry name" value="Ion channel, putative"/>
    <property type="match status" value="1"/>
</dbReference>
<evidence type="ECO:0000256" key="3">
    <source>
        <dbReference type="ARBA" id="ARBA00022989"/>
    </source>
</evidence>
<proteinExistence type="predicted"/>
<dbReference type="PANTHER" id="PTHR30266:SF2">
    <property type="entry name" value="LARGE-CONDUCTANCE MECHANOSENSITIVE CHANNEL"/>
    <property type="match status" value="1"/>
</dbReference>
<evidence type="ECO:0000256" key="4">
    <source>
        <dbReference type="ARBA" id="ARBA00023136"/>
    </source>
</evidence>
<dbReference type="AlphaFoldDB" id="A0A0F8X4D0"/>
<organism evidence="5 6">
    <name type="scientific">Aspergillus ochraceoroseus</name>
    <dbReference type="NCBI Taxonomy" id="138278"/>
    <lineage>
        <taxon>Eukaryota</taxon>
        <taxon>Fungi</taxon>
        <taxon>Dikarya</taxon>
        <taxon>Ascomycota</taxon>
        <taxon>Pezizomycotina</taxon>
        <taxon>Eurotiomycetes</taxon>
        <taxon>Eurotiomycetidae</taxon>
        <taxon>Eurotiales</taxon>
        <taxon>Aspergillaceae</taxon>
        <taxon>Aspergillus</taxon>
        <taxon>Aspergillus subgen. Nidulantes</taxon>
    </lineage>
</organism>
<dbReference type="PANTHER" id="PTHR30266">
    <property type="entry name" value="MECHANOSENSITIVE CHANNEL MSCL"/>
    <property type="match status" value="1"/>
</dbReference>
<dbReference type="Pfam" id="PF01741">
    <property type="entry name" value="MscL"/>
    <property type="match status" value="1"/>
</dbReference>
<evidence type="ECO:0000256" key="2">
    <source>
        <dbReference type="ARBA" id="ARBA00022692"/>
    </source>
</evidence>
<dbReference type="Proteomes" id="UP000034947">
    <property type="component" value="Unassembled WGS sequence"/>
</dbReference>
<keyword evidence="3" id="KW-1133">Transmembrane helix</keyword>
<keyword evidence="4" id="KW-0472">Membrane</keyword>
<reference evidence="5 6" key="1">
    <citation type="submission" date="2015-02" db="EMBL/GenBank/DDBJ databases">
        <title>Draft Genome Sequences of Two Closely-Related Aflatoxigenic Aspergillus Species Obtained from the Cote d'Ivoire.</title>
        <authorList>
            <person name="Moore G.G."/>
            <person name="Beltz S.B."/>
            <person name="Mack B.M."/>
        </authorList>
    </citation>
    <scope>NUCLEOTIDE SEQUENCE [LARGE SCALE GENOMIC DNA]</scope>
    <source>
        <strain evidence="5 6">SRRC1432</strain>
    </source>
</reference>
<dbReference type="EMBL" id="JYKN01000404">
    <property type="protein sequence ID" value="KKK24530.1"/>
    <property type="molecule type" value="Genomic_DNA"/>
</dbReference>
<evidence type="ECO:0000256" key="1">
    <source>
        <dbReference type="ARBA" id="ARBA00004141"/>
    </source>
</evidence>
<comment type="subcellular location">
    <subcellularLocation>
        <location evidence="1">Membrane</location>
        <topology evidence="1">Multi-pass membrane protein</topology>
    </subcellularLocation>
</comment>